<organism evidence="2 3">
    <name type="scientific">Microcystis aeruginosa NIES-2549</name>
    <dbReference type="NCBI Taxonomy" id="1641812"/>
    <lineage>
        <taxon>Bacteria</taxon>
        <taxon>Bacillati</taxon>
        <taxon>Cyanobacteriota</taxon>
        <taxon>Cyanophyceae</taxon>
        <taxon>Oscillatoriophycideae</taxon>
        <taxon>Chroococcales</taxon>
        <taxon>Microcystaceae</taxon>
        <taxon>Microcystis</taxon>
    </lineage>
</organism>
<dbReference type="HOGENOM" id="CLU_3235990_0_0_3"/>
<keyword evidence="1" id="KW-1133">Transmembrane helix</keyword>
<protein>
    <recommendedName>
        <fullName evidence="4">Mobile element protein</fullName>
    </recommendedName>
</protein>
<keyword evidence="1" id="KW-0812">Transmembrane</keyword>
<dbReference type="Proteomes" id="UP000034103">
    <property type="component" value="Chromosome"/>
</dbReference>
<keyword evidence="1" id="KW-0472">Membrane</keyword>
<gene>
    <name evidence="2" type="ORF">MYAER_2648</name>
</gene>
<dbReference type="AlphaFoldDB" id="A0A0F6RLU1"/>
<sequence>MSFQFTDRRYRVKISKNPDKFDIILAFMGILVVSCLFTIPLSE</sequence>
<reference evidence="2 3" key="1">
    <citation type="journal article" date="2015" name="Genome Announc.">
        <title>Complete Genome Sequence of Microcystis aeruginosa NIES-2549, a Bloom-Forming Cyanobacterium from Lake Kasumigaura, Japan.</title>
        <authorList>
            <person name="Yamaguchi H."/>
            <person name="Suzuki S."/>
            <person name="Tanabe Y."/>
            <person name="Osana Y."/>
            <person name="Shimura Y."/>
            <person name="Ishida K."/>
            <person name="Kawachi M."/>
        </authorList>
    </citation>
    <scope>NUCLEOTIDE SEQUENCE [LARGE SCALE GENOMIC DNA]</scope>
    <source>
        <strain evidence="2 3">NIES-2549</strain>
    </source>
</reference>
<name>A0A0F6RLU1_MICAE</name>
<proteinExistence type="predicted"/>
<evidence type="ECO:0000256" key="1">
    <source>
        <dbReference type="SAM" id="Phobius"/>
    </source>
</evidence>
<dbReference type="EMBL" id="CP011304">
    <property type="protein sequence ID" value="AKE64990.1"/>
    <property type="molecule type" value="Genomic_DNA"/>
</dbReference>
<evidence type="ECO:0008006" key="4">
    <source>
        <dbReference type="Google" id="ProtNLM"/>
    </source>
</evidence>
<dbReference type="PATRIC" id="fig|1641812.3.peg.2740"/>
<accession>A0A0F6RLU1</accession>
<evidence type="ECO:0000313" key="3">
    <source>
        <dbReference type="Proteomes" id="UP000034103"/>
    </source>
</evidence>
<evidence type="ECO:0000313" key="2">
    <source>
        <dbReference type="EMBL" id="AKE64990.1"/>
    </source>
</evidence>
<feature type="transmembrane region" description="Helical" evidence="1">
    <location>
        <begin position="21"/>
        <end position="41"/>
    </location>
</feature>